<dbReference type="Proteomes" id="UP000230423">
    <property type="component" value="Unassembled WGS sequence"/>
</dbReference>
<proteinExistence type="predicted"/>
<dbReference type="EMBL" id="KZ379803">
    <property type="protein sequence ID" value="PIO56241.1"/>
    <property type="molecule type" value="Genomic_DNA"/>
</dbReference>
<protein>
    <submittedName>
        <fullName evidence="1">Uncharacterized protein</fullName>
    </submittedName>
</protein>
<sequence length="74" mass="8642">MIERSHLVFEKEYVNPTEEDFFKDLLNSIDGLQNGICEDDELPNSDINAADDDISFTHLRLSDSQFYYTLDYSE</sequence>
<organism evidence="1 2">
    <name type="scientific">Teladorsagia circumcincta</name>
    <name type="common">Brown stomach worm</name>
    <name type="synonym">Ostertagia circumcincta</name>
    <dbReference type="NCBI Taxonomy" id="45464"/>
    <lineage>
        <taxon>Eukaryota</taxon>
        <taxon>Metazoa</taxon>
        <taxon>Ecdysozoa</taxon>
        <taxon>Nematoda</taxon>
        <taxon>Chromadorea</taxon>
        <taxon>Rhabditida</taxon>
        <taxon>Rhabditina</taxon>
        <taxon>Rhabditomorpha</taxon>
        <taxon>Strongyloidea</taxon>
        <taxon>Trichostrongylidae</taxon>
        <taxon>Teladorsagia</taxon>
    </lineage>
</organism>
<evidence type="ECO:0000313" key="1">
    <source>
        <dbReference type="EMBL" id="PIO56241.1"/>
    </source>
</evidence>
<dbReference type="AlphaFoldDB" id="A0A2G9TE61"/>
<reference evidence="1 2" key="1">
    <citation type="submission" date="2015-09" db="EMBL/GenBank/DDBJ databases">
        <title>Draft genome of the parasitic nematode Teladorsagia circumcincta isolate WARC Sus (inbred).</title>
        <authorList>
            <person name="Mitreva M."/>
        </authorList>
    </citation>
    <scope>NUCLEOTIDE SEQUENCE [LARGE SCALE GENOMIC DNA]</scope>
    <source>
        <strain evidence="1 2">S</strain>
    </source>
</reference>
<keyword evidence="2" id="KW-1185">Reference proteome</keyword>
<accession>A0A2G9TE61</accession>
<dbReference type="OrthoDB" id="5794490at2759"/>
<name>A0A2G9TE61_TELCI</name>
<gene>
    <name evidence="1" type="ORF">TELCIR_22360</name>
</gene>
<evidence type="ECO:0000313" key="2">
    <source>
        <dbReference type="Proteomes" id="UP000230423"/>
    </source>
</evidence>